<keyword evidence="6 9" id="KW-0472">Membrane</keyword>
<feature type="transmembrane region" description="Helical" evidence="9">
    <location>
        <begin position="235"/>
        <end position="257"/>
    </location>
</feature>
<dbReference type="GO" id="GO:0046677">
    <property type="term" value="P:response to antibiotic"/>
    <property type="evidence" value="ECO:0007669"/>
    <property type="project" value="UniProtKB-KW"/>
</dbReference>
<feature type="transmembrane region" description="Helical" evidence="9">
    <location>
        <begin position="341"/>
        <end position="359"/>
    </location>
</feature>
<feature type="region of interest" description="Disordered" evidence="8">
    <location>
        <begin position="1"/>
        <end position="46"/>
    </location>
</feature>
<dbReference type="InterPro" id="IPR036259">
    <property type="entry name" value="MFS_trans_sf"/>
</dbReference>
<feature type="transmembrane region" description="Helical" evidence="9">
    <location>
        <begin position="118"/>
        <end position="137"/>
    </location>
</feature>
<dbReference type="GO" id="GO:0022857">
    <property type="term" value="F:transmembrane transporter activity"/>
    <property type="evidence" value="ECO:0007669"/>
    <property type="project" value="InterPro"/>
</dbReference>
<evidence type="ECO:0000313" key="11">
    <source>
        <dbReference type="EMBL" id="GFE37123.1"/>
    </source>
</evidence>
<comment type="caution">
    <text evidence="11">The sequence shown here is derived from an EMBL/GenBank/DDBJ whole genome shotgun (WGS) entry which is preliminary data.</text>
</comment>
<evidence type="ECO:0000256" key="4">
    <source>
        <dbReference type="ARBA" id="ARBA00022692"/>
    </source>
</evidence>
<feature type="transmembrane region" description="Helical" evidence="9">
    <location>
        <begin position="143"/>
        <end position="165"/>
    </location>
</feature>
<feature type="compositionally biased region" description="Polar residues" evidence="8">
    <location>
        <begin position="28"/>
        <end position="40"/>
    </location>
</feature>
<evidence type="ECO:0000256" key="7">
    <source>
        <dbReference type="ARBA" id="ARBA00023251"/>
    </source>
</evidence>
<evidence type="ECO:0000256" key="2">
    <source>
        <dbReference type="ARBA" id="ARBA00022448"/>
    </source>
</evidence>
<sequence>MIAEKGAPHVTAPDHGTATHDQAHDQAHGQTRSRPRTQTLAPPRAPSRDGLQLLVLALGFVMASLDTGIMNVAANELRARLGLTMSGLTWVVDGYVLAFAALLLLAGSLAKRFGARRIYLIGLAVFTAASLLGALAPNGGVLVAARFVQGVGAALFMPSSLSLLMHAFPEPARRAKILGIWSAVVSTSVGLAPTIGGVLVGTLGWRSIFLVNLPIGLAGLLLTRRFIVAVPARGSALGGSGHVLGLLALGALSYALIEGPGMGWSAPFVLGAFTVAAVALAGFVVRERAARTPVLPVSLFADRSFAAANVVGFLFNFAFYGALFVLGLFLQTARGASPVTAGLQMLPAVLVIPFGNVLYARFGLRVGNRTALTASLALSAVGYVLLFLLLAPGLPYWVLAVVLACANFGSGISSPAMTGVLMAAAGREHADIGSATLNANRQIGSLVGIAGMGAVLTGAGGGYQGAAYAFALTAAALVAAAVVGRLGIRTRA</sequence>
<evidence type="ECO:0000256" key="3">
    <source>
        <dbReference type="ARBA" id="ARBA00022475"/>
    </source>
</evidence>
<evidence type="ECO:0000256" key="1">
    <source>
        <dbReference type="ARBA" id="ARBA00004651"/>
    </source>
</evidence>
<dbReference type="InterPro" id="IPR020846">
    <property type="entry name" value="MFS_dom"/>
</dbReference>
<dbReference type="Proteomes" id="UP000431826">
    <property type="component" value="Unassembled WGS sequence"/>
</dbReference>
<dbReference type="EMBL" id="BLIR01000001">
    <property type="protein sequence ID" value="GFE37123.1"/>
    <property type="molecule type" value="Genomic_DNA"/>
</dbReference>
<dbReference type="PANTHER" id="PTHR42718:SF40">
    <property type="entry name" value="METHYLENOMYCIN A RESISTANCE PROTEIN"/>
    <property type="match status" value="1"/>
</dbReference>
<dbReference type="InterPro" id="IPR011701">
    <property type="entry name" value="MFS"/>
</dbReference>
<feature type="transmembrane region" description="Helical" evidence="9">
    <location>
        <begin position="396"/>
        <end position="422"/>
    </location>
</feature>
<organism evidence="11 12">
    <name type="scientific">Streptomyces tubercidicus</name>
    <dbReference type="NCBI Taxonomy" id="47759"/>
    <lineage>
        <taxon>Bacteria</taxon>
        <taxon>Bacillati</taxon>
        <taxon>Actinomycetota</taxon>
        <taxon>Actinomycetes</taxon>
        <taxon>Kitasatosporales</taxon>
        <taxon>Streptomycetaceae</taxon>
        <taxon>Streptomyces</taxon>
    </lineage>
</organism>
<gene>
    <name evidence="11" type="primary">mmr_2</name>
    <name evidence="11" type="ORF">Stube_17960</name>
</gene>
<proteinExistence type="predicted"/>
<keyword evidence="5 9" id="KW-1133">Transmembrane helix</keyword>
<feature type="transmembrane region" description="Helical" evidence="9">
    <location>
        <begin position="306"/>
        <end position="329"/>
    </location>
</feature>
<evidence type="ECO:0000256" key="8">
    <source>
        <dbReference type="SAM" id="MobiDB-lite"/>
    </source>
</evidence>
<feature type="transmembrane region" description="Helical" evidence="9">
    <location>
        <begin position="443"/>
        <end position="461"/>
    </location>
</feature>
<keyword evidence="4 9" id="KW-0812">Transmembrane</keyword>
<feature type="compositionally biased region" description="Basic and acidic residues" evidence="8">
    <location>
        <begin position="17"/>
        <end position="27"/>
    </location>
</feature>
<evidence type="ECO:0000256" key="9">
    <source>
        <dbReference type="SAM" id="Phobius"/>
    </source>
</evidence>
<keyword evidence="12" id="KW-1185">Reference proteome</keyword>
<feature type="transmembrane region" description="Helical" evidence="9">
    <location>
        <begin position="177"/>
        <end position="199"/>
    </location>
</feature>
<dbReference type="PANTHER" id="PTHR42718">
    <property type="entry name" value="MAJOR FACILITATOR SUPERFAMILY MULTIDRUG TRANSPORTER MFSC"/>
    <property type="match status" value="1"/>
</dbReference>
<dbReference type="GeneID" id="96282944"/>
<feature type="transmembrane region" description="Helical" evidence="9">
    <location>
        <begin position="205"/>
        <end position="223"/>
    </location>
</feature>
<dbReference type="CDD" id="cd17321">
    <property type="entry name" value="MFS_MMR_MDR_like"/>
    <property type="match status" value="1"/>
</dbReference>
<accession>A0A640UM71</accession>
<feature type="transmembrane region" description="Helical" evidence="9">
    <location>
        <begin position="53"/>
        <end position="73"/>
    </location>
</feature>
<dbReference type="PROSITE" id="PS50850">
    <property type="entry name" value="MFS"/>
    <property type="match status" value="1"/>
</dbReference>
<keyword evidence="3" id="KW-1003">Cell membrane</keyword>
<dbReference type="InterPro" id="IPR004638">
    <property type="entry name" value="EmrB-like"/>
</dbReference>
<feature type="transmembrane region" description="Helical" evidence="9">
    <location>
        <begin position="263"/>
        <end position="285"/>
    </location>
</feature>
<dbReference type="AlphaFoldDB" id="A0A640UM71"/>
<dbReference type="Pfam" id="PF07690">
    <property type="entry name" value="MFS_1"/>
    <property type="match status" value="2"/>
</dbReference>
<feature type="transmembrane region" description="Helical" evidence="9">
    <location>
        <begin position="85"/>
        <end position="106"/>
    </location>
</feature>
<keyword evidence="7" id="KW-0046">Antibiotic resistance</keyword>
<dbReference type="Gene3D" id="1.20.1720.10">
    <property type="entry name" value="Multidrug resistance protein D"/>
    <property type="match status" value="1"/>
</dbReference>
<comment type="subcellular location">
    <subcellularLocation>
        <location evidence="1">Cell membrane</location>
        <topology evidence="1">Multi-pass membrane protein</topology>
    </subcellularLocation>
</comment>
<evidence type="ECO:0000256" key="6">
    <source>
        <dbReference type="ARBA" id="ARBA00023136"/>
    </source>
</evidence>
<dbReference type="GO" id="GO:0005886">
    <property type="term" value="C:plasma membrane"/>
    <property type="evidence" value="ECO:0007669"/>
    <property type="project" value="UniProtKB-SubCell"/>
</dbReference>
<dbReference type="NCBIfam" id="TIGR00711">
    <property type="entry name" value="efflux_EmrB"/>
    <property type="match status" value="1"/>
</dbReference>
<reference evidence="11 12" key="1">
    <citation type="submission" date="2019-12" db="EMBL/GenBank/DDBJ databases">
        <title>Whole genome shotgun sequence of Streptomyces tubercidicus NBRC 13090.</title>
        <authorList>
            <person name="Ichikawa N."/>
            <person name="Kimura A."/>
            <person name="Kitahashi Y."/>
            <person name="Komaki H."/>
            <person name="Tamura T."/>
        </authorList>
    </citation>
    <scope>NUCLEOTIDE SEQUENCE [LARGE SCALE GENOMIC DNA]</scope>
    <source>
        <strain evidence="11 12">NBRC 13090</strain>
    </source>
</reference>
<dbReference type="Gene3D" id="1.20.1250.20">
    <property type="entry name" value="MFS general substrate transporter like domains"/>
    <property type="match status" value="1"/>
</dbReference>
<keyword evidence="2" id="KW-0813">Transport</keyword>
<name>A0A640UM71_9ACTN</name>
<feature type="transmembrane region" description="Helical" evidence="9">
    <location>
        <begin position="371"/>
        <end position="390"/>
    </location>
</feature>
<evidence type="ECO:0000259" key="10">
    <source>
        <dbReference type="PROSITE" id="PS50850"/>
    </source>
</evidence>
<protein>
    <submittedName>
        <fullName evidence="11">Methylenomycin A resistance protein</fullName>
    </submittedName>
</protein>
<evidence type="ECO:0000256" key="5">
    <source>
        <dbReference type="ARBA" id="ARBA00022989"/>
    </source>
</evidence>
<dbReference type="RefSeq" id="WP_246240336.1">
    <property type="nucleotide sequence ID" value="NZ_BLIR01000001.1"/>
</dbReference>
<evidence type="ECO:0000313" key="12">
    <source>
        <dbReference type="Proteomes" id="UP000431826"/>
    </source>
</evidence>
<dbReference type="SUPFAM" id="SSF103473">
    <property type="entry name" value="MFS general substrate transporter"/>
    <property type="match status" value="2"/>
</dbReference>
<feature type="transmembrane region" description="Helical" evidence="9">
    <location>
        <begin position="467"/>
        <end position="488"/>
    </location>
</feature>
<feature type="domain" description="Major facilitator superfamily (MFS) profile" evidence="10">
    <location>
        <begin position="52"/>
        <end position="492"/>
    </location>
</feature>